<evidence type="ECO:0000256" key="3">
    <source>
        <dbReference type="SAM" id="Phobius"/>
    </source>
</evidence>
<sequence>MYSSQYLIFYYIFIIISMEIIMVLNESNNRLPLKIAAFSGNGFILNKLKNRPITSTEERIEIEFQTKESNSSLFCSGSETQLLRLDMVNGQLKVFLHLPITETDIQLDVAEGNNAITQNHGIYRKNKLSSLFQLDILIQSKLDPTLRLDDNQWHSIILERSNSLLQVYIDNNLVFTRLLGSPSYQRLYLLHTQVIVLGGSYKLGDIYQMNSMNIISDKNFIGFISKAIFQADALEMNILEFTLSSLHGFRIQSILLFTNKTYDQVNEINPYTTNNTTEPIQFIHICDLINNMNQMITSSISFNSTTILNENIFITLKLPTFILLDLLQNSMECIQQNSNDPMNSINTLKWINIEIQYSYYATNHNGLLFLLRDDIDGRLKHYSFIKDYNEQLSNEDHLDGNLLIGAEFRHNNLYLIIQKNKQIWFDMKLYTRSNPLRNINKLHINYTMIWLINENNHSLDDLWPLIKINYDDSMENWMTVGPNNHYSTNNSNYLTLINNEQELKLMKNLKVVNHVYEKIWENTLWFGRTLYLGGMNYTKSIESGLFIPGIQNIHNKYQHFQGYITRVTINGLRLDLQSAIEARLRYLQSIHHEKIQTITDFSFPLKCNTTNNNATTEILPTICPSCSLNKQYHHLQIERLLNSYMYNSSELKESTPILHFNGLQLIRIQFPVQQYSSLIWIVVMFQTNHLNGTILYTEPDLQYKVNIIDKFIPRKINKKRFTYEEINKFISPIQQQSQQQQKTNQQFIYNELFGSNHDSFQILLVNGHIHVKYIIGNKYEVYELPVFLSDGKCHHFELIHNNSYITIHLDKNVFSQRTNLTITELPVQQIIIGSSNSYESSLLSINPRINQINGYNGDIAYFSYNGLELLSYKKNNVPIQYPLNKSNLENSFEFSLNQWVIEFTAQLFQYNVRHRPISYDFPIQFKQSKCYLSIINEHFENVPLLVKFSFKTSIDQGILLFILNKLNDNFLLIELISSQLLFTIHFNNELITKKITAMSRNKRVFFNDSQWHTIELFKVNKENNLLTIRLNTQTSIELSTTTTTTNIDLNDIFNIKQLFSNSIINIGGCSMSDFIKFQGKIKSRFGFQGCIANFQLNGHPTINLLQMAKVYPNLDCNDYIVYGCESMTSGCASSQNRNNNISPFHSNFHDFDSSDDSRNADMCYNDGECLDRLNTFYCACDLTTFQGHQCDEVGTTLHFGKIGSINAHLFNPNGTLINTKQYTGFVQFQIEHNDLYIVNDVFTLGLQLDIKLLHHTDKLNSINNDFITLLFAGNQFQNNLTYLHVYLEQGYLKMKFLLDGSMIVIDGPKINVQDGYYHRIRGIRSRNQILLEVDQYQTVYRLYNEFGSLLKTRYLWLGHSPLSNFSDFIQGYVTGVYYNGLRLTDLASGLQHLTFVKVTRYAEVEYTNTFQLKLGPNSPFYTKSNLRKRKKQLQLSKSSSSIFNPLVISNGFLTDFNIPNTNENKCLSCTTKNDFSLDPSPLIASSHSNTLLPNSEIQPTLITFTKSLNIWLFICLILTGLILISSFGFLIYRCTQNRHFKEYNTHISHYEQSTSTNEPHLLQSIENAKINELDKQEYDQNNDFSQNQYQQNISLCHTGYPNDLITSTSIILGNDQYMKDKIDTLPTSLYIDNETLSNLNETYTTQNRLQHELNNQQMDDYKLDRYVNVSNWSTIQRNHGYNSNGNFLKHSNFFTYHPHSYNLHKSNINNFTFVQNKQAM</sequence>
<comment type="caution">
    <text evidence="2">Lacks conserved residue(s) required for the propagation of feature annotation.</text>
</comment>
<dbReference type="InterPro" id="IPR001791">
    <property type="entry name" value="Laminin_G"/>
</dbReference>
<dbReference type="WBParaSite" id="SRDH1_39960.1">
    <property type="protein sequence ID" value="SRDH1_39960.1"/>
    <property type="gene ID" value="SRDH1_39960"/>
</dbReference>
<proteinExistence type="predicted"/>
<evidence type="ECO:0000256" key="2">
    <source>
        <dbReference type="PROSITE-ProRule" id="PRU00076"/>
    </source>
</evidence>
<dbReference type="PROSITE" id="PS50025">
    <property type="entry name" value="LAM_G_DOMAIN"/>
    <property type="match status" value="2"/>
</dbReference>
<dbReference type="InterPro" id="IPR013320">
    <property type="entry name" value="ConA-like_dom_sf"/>
</dbReference>
<dbReference type="SUPFAM" id="SSF49899">
    <property type="entry name" value="Concanavalin A-like lectins/glucanases"/>
    <property type="match status" value="4"/>
</dbReference>
<feature type="domain" description="EGF-like" evidence="5">
    <location>
        <begin position="1154"/>
        <end position="1191"/>
    </location>
</feature>
<reference evidence="6" key="1">
    <citation type="submission" date="2022-06" db="EMBL/GenBank/DDBJ databases">
        <authorList>
            <person name="Berger JAMES D."/>
            <person name="Berger JAMES D."/>
        </authorList>
    </citation>
    <scope>NUCLEOTIDE SEQUENCE [LARGE SCALE GENOMIC DNA]</scope>
</reference>
<evidence type="ECO:0000313" key="7">
    <source>
        <dbReference type="WBParaSite" id="SRDH1_39960.1"/>
    </source>
</evidence>
<evidence type="ECO:0000313" key="6">
    <source>
        <dbReference type="Proteomes" id="UP000050792"/>
    </source>
</evidence>
<feature type="domain" description="Laminin G" evidence="4">
    <location>
        <begin position="35"/>
        <end position="286"/>
    </location>
</feature>
<evidence type="ECO:0000259" key="5">
    <source>
        <dbReference type="PROSITE" id="PS50026"/>
    </source>
</evidence>
<name>A0AA85F7Z9_9TREM</name>
<dbReference type="PROSITE" id="PS50026">
    <property type="entry name" value="EGF_3"/>
    <property type="match status" value="1"/>
</dbReference>
<evidence type="ECO:0000259" key="4">
    <source>
        <dbReference type="PROSITE" id="PS50025"/>
    </source>
</evidence>
<dbReference type="CDD" id="cd00110">
    <property type="entry name" value="LamG"/>
    <property type="match status" value="3"/>
</dbReference>
<dbReference type="GO" id="GO:0016020">
    <property type="term" value="C:membrane"/>
    <property type="evidence" value="ECO:0007669"/>
    <property type="project" value="UniProtKB-SubCell"/>
</dbReference>
<dbReference type="InterPro" id="IPR050372">
    <property type="entry name" value="Neurexin-related_CASP"/>
</dbReference>
<keyword evidence="1" id="KW-1015">Disulfide bond</keyword>
<dbReference type="Pfam" id="PF02210">
    <property type="entry name" value="Laminin_G_2"/>
    <property type="match status" value="4"/>
</dbReference>
<dbReference type="InterPro" id="IPR000742">
    <property type="entry name" value="EGF"/>
</dbReference>
<protein>
    <recommendedName>
        <fullName evidence="8">EGF-like domain-containing protein</fullName>
    </recommendedName>
</protein>
<evidence type="ECO:0008006" key="8">
    <source>
        <dbReference type="Google" id="ProtNLM"/>
    </source>
</evidence>
<feature type="domain" description="Laminin G" evidence="4">
    <location>
        <begin position="921"/>
        <end position="1131"/>
    </location>
</feature>
<feature type="transmembrane region" description="Helical" evidence="3">
    <location>
        <begin position="1510"/>
        <end position="1532"/>
    </location>
</feature>
<accession>A0AA85F7Z9</accession>
<dbReference type="SMART" id="SM00282">
    <property type="entry name" value="LamG"/>
    <property type="match status" value="4"/>
</dbReference>
<evidence type="ECO:0000256" key="1">
    <source>
        <dbReference type="ARBA" id="ARBA00023157"/>
    </source>
</evidence>
<organism evidence="6 7">
    <name type="scientific">Schistosoma rodhaini</name>
    <dbReference type="NCBI Taxonomy" id="6188"/>
    <lineage>
        <taxon>Eukaryota</taxon>
        <taxon>Metazoa</taxon>
        <taxon>Spiralia</taxon>
        <taxon>Lophotrochozoa</taxon>
        <taxon>Platyhelminthes</taxon>
        <taxon>Trematoda</taxon>
        <taxon>Digenea</taxon>
        <taxon>Strigeidida</taxon>
        <taxon>Schistosomatoidea</taxon>
        <taxon>Schistosomatidae</taxon>
        <taxon>Schistosoma</taxon>
    </lineage>
</organism>
<dbReference type="Gene3D" id="2.10.25.10">
    <property type="entry name" value="Laminin"/>
    <property type="match status" value="1"/>
</dbReference>
<reference evidence="7" key="2">
    <citation type="submission" date="2023-11" db="UniProtKB">
        <authorList>
            <consortium name="WormBaseParasite"/>
        </authorList>
    </citation>
    <scope>IDENTIFICATION</scope>
</reference>
<feature type="transmembrane region" description="Helical" evidence="3">
    <location>
        <begin position="7"/>
        <end position="24"/>
    </location>
</feature>
<keyword evidence="6" id="KW-1185">Reference proteome</keyword>
<keyword evidence="3" id="KW-0812">Transmembrane</keyword>
<dbReference type="CDD" id="cd00054">
    <property type="entry name" value="EGF_CA"/>
    <property type="match status" value="1"/>
</dbReference>
<dbReference type="Proteomes" id="UP000050792">
    <property type="component" value="Unassembled WGS sequence"/>
</dbReference>
<dbReference type="InterPro" id="IPR000152">
    <property type="entry name" value="EGF-type_Asp/Asn_hydroxyl_site"/>
</dbReference>
<dbReference type="PANTHER" id="PTHR15036:SF89">
    <property type="entry name" value="NEUREXIN 1, ISOFORM F"/>
    <property type="match status" value="1"/>
</dbReference>
<keyword evidence="3" id="KW-1133">Transmembrane helix</keyword>
<keyword evidence="2" id="KW-0245">EGF-like domain</keyword>
<dbReference type="PROSITE" id="PS00010">
    <property type="entry name" value="ASX_HYDROXYL"/>
    <property type="match status" value="1"/>
</dbReference>
<keyword evidence="3" id="KW-0472">Membrane</keyword>
<dbReference type="Gene3D" id="2.60.120.200">
    <property type="match status" value="4"/>
</dbReference>
<dbReference type="PANTHER" id="PTHR15036">
    <property type="entry name" value="PIKACHURIN-LIKE PROTEIN"/>
    <property type="match status" value="1"/>
</dbReference>